<evidence type="ECO:0000313" key="4">
    <source>
        <dbReference type="Proteomes" id="UP000000753"/>
    </source>
</evidence>
<proteinExistence type="predicted"/>
<feature type="chain" id="PRO_5002866719" description="Lipoprotein" evidence="2">
    <location>
        <begin position="21"/>
        <end position="72"/>
    </location>
</feature>
<keyword evidence="4" id="KW-1185">Reference proteome</keyword>
<name>B8CJI9_SHEPW</name>
<accession>B8CJI9</accession>
<dbReference type="EMBL" id="CP000472">
    <property type="protein sequence ID" value="ACJ28086.1"/>
    <property type="molecule type" value="Genomic_DNA"/>
</dbReference>
<evidence type="ECO:0000256" key="1">
    <source>
        <dbReference type="SAM" id="MobiDB-lite"/>
    </source>
</evidence>
<dbReference type="AlphaFoldDB" id="B8CJI9"/>
<dbReference type="eggNOG" id="ENOG5033HG5">
    <property type="taxonomic scope" value="Bacteria"/>
</dbReference>
<dbReference type="Proteomes" id="UP000000753">
    <property type="component" value="Chromosome"/>
</dbReference>
<reference evidence="3 4" key="1">
    <citation type="journal article" date="2008" name="PLoS ONE">
        <title>Environmental adaptation: genomic analysis of the piezotolerant and psychrotolerant deep-sea iron reducing bacterium Shewanella piezotolerans WP3.</title>
        <authorList>
            <person name="Wang F."/>
            <person name="Wang J."/>
            <person name="Jian H."/>
            <person name="Zhang B."/>
            <person name="Li S."/>
            <person name="Wang F."/>
            <person name="Zeng X."/>
            <person name="Gao L."/>
            <person name="Bartlett D.H."/>
            <person name="Yu J."/>
            <person name="Hu S."/>
            <person name="Xiao X."/>
        </authorList>
    </citation>
    <scope>NUCLEOTIDE SEQUENCE [LARGE SCALE GENOMIC DNA]</scope>
    <source>
        <strain evidence="4">WP3 / JCM 13877</strain>
    </source>
</reference>
<dbReference type="STRING" id="225849.swp_1297"/>
<evidence type="ECO:0000313" key="3">
    <source>
        <dbReference type="EMBL" id="ACJ28086.1"/>
    </source>
</evidence>
<keyword evidence="2" id="KW-0732">Signal</keyword>
<dbReference type="PROSITE" id="PS51257">
    <property type="entry name" value="PROKAR_LIPOPROTEIN"/>
    <property type="match status" value="1"/>
</dbReference>
<dbReference type="RefSeq" id="WP_020911464.1">
    <property type="nucleotide sequence ID" value="NC_011566.1"/>
</dbReference>
<dbReference type="HOGENOM" id="CLU_194519_0_0_6"/>
<dbReference type="OrthoDB" id="5894066at2"/>
<feature type="region of interest" description="Disordered" evidence="1">
    <location>
        <begin position="51"/>
        <end position="72"/>
    </location>
</feature>
<protein>
    <recommendedName>
        <fullName evidence="5">Lipoprotein</fullName>
    </recommendedName>
</protein>
<evidence type="ECO:0008006" key="5">
    <source>
        <dbReference type="Google" id="ProtNLM"/>
    </source>
</evidence>
<organism evidence="3 4">
    <name type="scientific">Shewanella piezotolerans (strain WP3 / JCM 13877)</name>
    <dbReference type="NCBI Taxonomy" id="225849"/>
    <lineage>
        <taxon>Bacteria</taxon>
        <taxon>Pseudomonadati</taxon>
        <taxon>Pseudomonadota</taxon>
        <taxon>Gammaproteobacteria</taxon>
        <taxon>Alteromonadales</taxon>
        <taxon>Shewanellaceae</taxon>
        <taxon>Shewanella</taxon>
    </lineage>
</organism>
<evidence type="ECO:0000256" key="2">
    <source>
        <dbReference type="SAM" id="SignalP"/>
    </source>
</evidence>
<sequence>MKLSTLAMTIIALSTLSACAELKDAGRQIGATTKEVTTDIGHASRDATRAIGHASRDAVNSVKNDLSEDDTL</sequence>
<gene>
    <name evidence="3" type="ordered locus">swp_1297</name>
</gene>
<feature type="signal peptide" evidence="2">
    <location>
        <begin position="1"/>
        <end position="20"/>
    </location>
</feature>
<dbReference type="KEGG" id="swp:swp_1297"/>